<dbReference type="HAMAP" id="MF_00957">
    <property type="entry name" value="PolyA_pol"/>
    <property type="match status" value="1"/>
</dbReference>
<feature type="active site" evidence="7">
    <location>
        <position position="125"/>
    </location>
</feature>
<gene>
    <name evidence="7 13" type="primary">pcnB</name>
    <name evidence="13" type="ORF">IMCC3135_29690</name>
</gene>
<comment type="function">
    <text evidence="7">Adds poly(A) tail to the 3' end of many RNAs, which usually targets these RNAs for decay. Plays a significant role in the global control of gene expression, through influencing the rate of transcript degradation, and in the general RNA quality control.</text>
</comment>
<comment type="catalytic activity">
    <reaction evidence="7">
        <text>RNA(n) + ATP = RNA(n)-3'-adenine ribonucleotide + diphosphate</text>
        <dbReference type="Rhea" id="RHEA:11332"/>
        <dbReference type="Rhea" id="RHEA-COMP:14527"/>
        <dbReference type="Rhea" id="RHEA-COMP:17347"/>
        <dbReference type="ChEBI" id="CHEBI:30616"/>
        <dbReference type="ChEBI" id="CHEBI:33019"/>
        <dbReference type="ChEBI" id="CHEBI:140395"/>
        <dbReference type="ChEBI" id="CHEBI:173115"/>
        <dbReference type="EC" id="2.7.7.19"/>
    </reaction>
</comment>
<dbReference type="GO" id="GO:0005524">
    <property type="term" value="F:ATP binding"/>
    <property type="evidence" value="ECO:0007669"/>
    <property type="project" value="UniProtKB-UniRule"/>
</dbReference>
<dbReference type="Gene3D" id="3.30.460.10">
    <property type="entry name" value="Beta Polymerase, domain 2"/>
    <property type="match status" value="1"/>
</dbReference>
<feature type="compositionally biased region" description="Basic residues" evidence="9">
    <location>
        <begin position="530"/>
        <end position="541"/>
    </location>
</feature>
<proteinExistence type="inferred from homology"/>
<dbReference type="InterPro" id="IPR032828">
    <property type="entry name" value="PolyA_RNA-bd"/>
</dbReference>
<feature type="domain" description="tRNA nucleotidyltransferase/poly(A) polymerase RNA and SrmB- binding" evidence="12">
    <location>
        <begin position="262"/>
        <end position="322"/>
    </location>
</feature>
<dbReference type="SUPFAM" id="SSF81891">
    <property type="entry name" value="Poly A polymerase C-terminal region-like"/>
    <property type="match status" value="1"/>
</dbReference>
<feature type="domain" description="Poly A polymerase head" evidence="10">
    <location>
        <begin position="107"/>
        <end position="232"/>
    </location>
</feature>
<accession>A0A2Z2P5L3</accession>
<dbReference type="GO" id="GO:0003723">
    <property type="term" value="F:RNA binding"/>
    <property type="evidence" value="ECO:0007669"/>
    <property type="project" value="UniProtKB-UniRule"/>
</dbReference>
<feature type="compositionally biased region" description="Low complexity" evidence="9">
    <location>
        <begin position="548"/>
        <end position="557"/>
    </location>
</feature>
<keyword evidence="13" id="KW-0548">Nucleotidyltransferase</keyword>
<keyword evidence="2 7" id="KW-0808">Transferase</keyword>
<dbReference type="AlphaFoldDB" id="A0A2Z2P5L3"/>
<dbReference type="Proteomes" id="UP000250079">
    <property type="component" value="Chromosome"/>
</dbReference>
<protein>
    <recommendedName>
        <fullName evidence="7">Poly(A) polymerase I</fullName>
        <shortName evidence="7">PAP I</shortName>
        <ecNumber evidence="7">2.7.7.19</ecNumber>
    </recommendedName>
</protein>
<evidence type="ECO:0000256" key="4">
    <source>
        <dbReference type="ARBA" id="ARBA00022840"/>
    </source>
</evidence>
<evidence type="ECO:0000256" key="8">
    <source>
        <dbReference type="RuleBase" id="RU003953"/>
    </source>
</evidence>
<feature type="compositionally biased region" description="Low complexity" evidence="9">
    <location>
        <begin position="38"/>
        <end position="57"/>
    </location>
</feature>
<comment type="similarity">
    <text evidence="7 8">Belongs to the tRNA nucleotidyltransferase/poly(A) polymerase family.</text>
</comment>
<dbReference type="GO" id="GO:0043633">
    <property type="term" value="P:polyadenylation-dependent RNA catabolic process"/>
    <property type="evidence" value="ECO:0007669"/>
    <property type="project" value="InterPro"/>
</dbReference>
<dbReference type="InterPro" id="IPR010206">
    <property type="entry name" value="PolA_pol_I"/>
</dbReference>
<keyword evidence="3 7" id="KW-0547">Nucleotide-binding</keyword>
<dbReference type="InterPro" id="IPR002646">
    <property type="entry name" value="PolA_pol_head_dom"/>
</dbReference>
<dbReference type="GO" id="GO:0006397">
    <property type="term" value="P:mRNA processing"/>
    <property type="evidence" value="ECO:0007669"/>
    <property type="project" value="UniProtKB-KW"/>
</dbReference>
<evidence type="ECO:0000259" key="10">
    <source>
        <dbReference type="Pfam" id="PF01743"/>
    </source>
</evidence>
<dbReference type="Pfam" id="PF12626">
    <property type="entry name" value="PolyA_pol_arg_C"/>
    <property type="match status" value="1"/>
</dbReference>
<feature type="region of interest" description="Disordered" evidence="9">
    <location>
        <begin position="35"/>
        <end position="78"/>
    </location>
</feature>
<feature type="active site" evidence="7">
    <location>
        <position position="127"/>
    </location>
</feature>
<evidence type="ECO:0000256" key="5">
    <source>
        <dbReference type="ARBA" id="ARBA00022884"/>
    </source>
</evidence>
<keyword evidence="14" id="KW-1185">Reference proteome</keyword>
<keyword evidence="5 7" id="KW-0694">RNA-binding</keyword>
<dbReference type="Pfam" id="PF12627">
    <property type="entry name" value="PolyA_pol_RNAbd"/>
    <property type="match status" value="1"/>
</dbReference>
<organism evidence="13 14">
    <name type="scientific">Granulosicoccus antarcticus IMCC3135</name>
    <dbReference type="NCBI Taxonomy" id="1192854"/>
    <lineage>
        <taxon>Bacteria</taxon>
        <taxon>Pseudomonadati</taxon>
        <taxon>Pseudomonadota</taxon>
        <taxon>Gammaproteobacteria</taxon>
        <taxon>Chromatiales</taxon>
        <taxon>Granulosicoccaceae</taxon>
        <taxon>Granulosicoccus</taxon>
    </lineage>
</organism>
<dbReference type="GO" id="GO:1990817">
    <property type="term" value="F:poly(A) RNA polymerase activity"/>
    <property type="evidence" value="ECO:0007669"/>
    <property type="project" value="UniProtKB-UniRule"/>
</dbReference>
<feature type="compositionally biased region" description="Basic residues" evidence="9">
    <location>
        <begin position="59"/>
        <end position="70"/>
    </location>
</feature>
<evidence type="ECO:0000256" key="9">
    <source>
        <dbReference type="SAM" id="MobiDB-lite"/>
    </source>
</evidence>
<dbReference type="NCBIfam" id="TIGR01942">
    <property type="entry name" value="pcnB"/>
    <property type="match status" value="1"/>
</dbReference>
<evidence type="ECO:0000256" key="1">
    <source>
        <dbReference type="ARBA" id="ARBA00022664"/>
    </source>
</evidence>
<evidence type="ECO:0000256" key="6">
    <source>
        <dbReference type="ARBA" id="ARBA00023163"/>
    </source>
</evidence>
<dbReference type="InterPro" id="IPR052191">
    <property type="entry name" value="tRNA_ntf/polyA_polymerase_I"/>
</dbReference>
<dbReference type="PANTHER" id="PTHR43051:SF1">
    <property type="entry name" value="POLYNUCLEOTIDE ADENYLYLTRANSFERASE FAMILY PROTEIN"/>
    <property type="match status" value="1"/>
</dbReference>
<keyword evidence="4 7" id="KW-0067">ATP-binding</keyword>
<evidence type="ECO:0000259" key="11">
    <source>
        <dbReference type="Pfam" id="PF12626"/>
    </source>
</evidence>
<reference evidence="13 14" key="1">
    <citation type="submission" date="2016-12" db="EMBL/GenBank/DDBJ databases">
        <authorList>
            <person name="Song W.-J."/>
            <person name="Kurnit D.M."/>
        </authorList>
    </citation>
    <scope>NUCLEOTIDE SEQUENCE [LARGE SCALE GENOMIC DNA]</scope>
    <source>
        <strain evidence="13 14">IMCC3135</strain>
    </source>
</reference>
<evidence type="ECO:0000313" key="14">
    <source>
        <dbReference type="Proteomes" id="UP000250079"/>
    </source>
</evidence>
<dbReference type="SUPFAM" id="SSF81301">
    <property type="entry name" value="Nucleotidyltransferase"/>
    <property type="match status" value="1"/>
</dbReference>
<evidence type="ECO:0000313" key="13">
    <source>
        <dbReference type="EMBL" id="ASJ75987.1"/>
    </source>
</evidence>
<evidence type="ECO:0000256" key="3">
    <source>
        <dbReference type="ARBA" id="ARBA00022741"/>
    </source>
</evidence>
<feature type="active site" evidence="7">
    <location>
        <position position="203"/>
    </location>
</feature>
<dbReference type="EC" id="2.7.7.19" evidence="7"/>
<dbReference type="Pfam" id="PF01743">
    <property type="entry name" value="PolyA_pol"/>
    <property type="match status" value="1"/>
</dbReference>
<evidence type="ECO:0000259" key="12">
    <source>
        <dbReference type="Pfam" id="PF12627"/>
    </source>
</evidence>
<dbReference type="CDD" id="cd05398">
    <property type="entry name" value="NT_ClassII-CCAase"/>
    <property type="match status" value="1"/>
</dbReference>
<feature type="domain" description="Polymerase A arginine-rich C-terminal" evidence="11">
    <location>
        <begin position="377"/>
        <end position="480"/>
    </location>
</feature>
<evidence type="ECO:0000256" key="2">
    <source>
        <dbReference type="ARBA" id="ARBA00022679"/>
    </source>
</evidence>
<dbReference type="EMBL" id="CP018632">
    <property type="protein sequence ID" value="ASJ75987.1"/>
    <property type="molecule type" value="Genomic_DNA"/>
</dbReference>
<feature type="region of interest" description="Disordered" evidence="9">
    <location>
        <begin position="477"/>
        <end position="557"/>
    </location>
</feature>
<sequence>MIHPIKTRMQTQTEKRLLKRLTGLSRSALNKTRELLGAQPQPAAQAEASSAIAAEPASKPRKRGKARSGKHSGPLIVPAGEHSVTRKSIGRSALKVLDKLHEAGHSAYLVGGGVRDALVGLKPKDFDIATDASPETIRALFRNSRIIGRRFRLVHVVYGREIIEVATFRAAHSKGDGGEIGKAGRIVRDNVFGSIEEDAYRRDFSVNALYYNIADGSVVDYVGGLADLKAGVFKLIGEPVTRCKEDPVRVLRAVRLAAKLKFSIDEPTLAAMKQVRTELKSTPPPRLFEEVLKLFQGGYALRSFHSVREHDLLRYLFPMLDERLKAGDENLVSMLDAALTNTDRRVAQGKPITPAYLLAFMLWPDVQEQAGRDCEAGMRINDALFTAADSVLSTQLRVISIPRRFSGPMKEIWQMQPRLERLTGGRALKLMEDRRFRAAYDFLCLRSNVDERLKASAKWWTRVQTLSEEQRIDAAANRPVADGIWPDKRGQGARSAEDADEDLEIDGGTPGKSIEAAATSKDAAGNAAKKPPRKRRRRRRKPGGDKGSAGSSSPPAS</sequence>
<dbReference type="InterPro" id="IPR025866">
    <property type="entry name" value="PolyA_pol_arg_C_dom"/>
</dbReference>
<name>A0A2Z2P5L3_9GAMM</name>
<dbReference type="PANTHER" id="PTHR43051">
    <property type="entry name" value="POLYNUCLEOTIDE ADENYLYLTRANSFERASE FAMILY PROTEIN"/>
    <property type="match status" value="1"/>
</dbReference>
<dbReference type="InterPro" id="IPR043519">
    <property type="entry name" value="NT_sf"/>
</dbReference>
<keyword evidence="6 7" id="KW-0804">Transcription</keyword>
<evidence type="ECO:0000256" key="7">
    <source>
        <dbReference type="HAMAP-Rule" id="MF_00957"/>
    </source>
</evidence>
<dbReference type="Gene3D" id="1.10.3090.10">
    <property type="entry name" value="cca-adding enzyme, domain 2"/>
    <property type="match status" value="1"/>
</dbReference>
<dbReference type="KEGG" id="gai:IMCC3135_29690"/>
<keyword evidence="1 7" id="KW-0507">mRNA processing</keyword>